<dbReference type="InterPro" id="IPR043129">
    <property type="entry name" value="ATPase_NBD"/>
</dbReference>
<dbReference type="InterPro" id="IPR049874">
    <property type="entry name" value="ROK_cs"/>
</dbReference>
<dbReference type="PROSITE" id="PS01125">
    <property type="entry name" value="ROK"/>
    <property type="match status" value="1"/>
</dbReference>
<comment type="caution">
    <text evidence="9">The sequence shown here is derived from an EMBL/GenBank/DDBJ whole genome shotgun (WGS) entry which is preliminary data.</text>
</comment>
<dbReference type="GO" id="GO:0004340">
    <property type="term" value="F:glucokinase activity"/>
    <property type="evidence" value="ECO:0007669"/>
    <property type="project" value="UniProtKB-EC"/>
</dbReference>
<dbReference type="EC" id="2.7.1.2" evidence="2"/>
<dbReference type="EMBL" id="SMRT01000003">
    <property type="protein sequence ID" value="TDF98849.1"/>
    <property type="molecule type" value="Genomic_DNA"/>
</dbReference>
<evidence type="ECO:0000313" key="9">
    <source>
        <dbReference type="EMBL" id="TDF98849.1"/>
    </source>
</evidence>
<name>A0A4R5KSJ9_9BACL</name>
<keyword evidence="4 9" id="KW-0808">Transferase</keyword>
<dbReference type="GO" id="GO:0006096">
    <property type="term" value="P:glycolytic process"/>
    <property type="evidence" value="ECO:0007669"/>
    <property type="project" value="InterPro"/>
</dbReference>
<evidence type="ECO:0000256" key="3">
    <source>
        <dbReference type="ARBA" id="ARBA00014701"/>
    </source>
</evidence>
<dbReference type="InterPro" id="IPR000600">
    <property type="entry name" value="ROK"/>
</dbReference>
<keyword evidence="5" id="KW-0547">Nucleotide-binding</keyword>
<evidence type="ECO:0000256" key="6">
    <source>
        <dbReference type="ARBA" id="ARBA00022777"/>
    </source>
</evidence>
<protein>
    <recommendedName>
        <fullName evidence="3">Glucokinase</fullName>
        <ecNumber evidence="2">2.7.1.2</ecNumber>
    </recommendedName>
    <alternativeName>
        <fullName evidence="8">Glucose kinase</fullName>
    </alternativeName>
</protein>
<organism evidence="9 10">
    <name type="scientific">Paenibacillus piri</name>
    <dbReference type="NCBI Taxonomy" id="2547395"/>
    <lineage>
        <taxon>Bacteria</taxon>
        <taxon>Bacillati</taxon>
        <taxon>Bacillota</taxon>
        <taxon>Bacilli</taxon>
        <taxon>Bacillales</taxon>
        <taxon>Paenibacillaceae</taxon>
        <taxon>Paenibacillus</taxon>
    </lineage>
</organism>
<evidence type="ECO:0000256" key="4">
    <source>
        <dbReference type="ARBA" id="ARBA00022679"/>
    </source>
</evidence>
<accession>A0A4R5KSJ9</accession>
<evidence type="ECO:0000256" key="5">
    <source>
        <dbReference type="ARBA" id="ARBA00022741"/>
    </source>
</evidence>
<keyword evidence="6 9" id="KW-0418">Kinase</keyword>
<dbReference type="PANTHER" id="PTHR18964">
    <property type="entry name" value="ROK (REPRESSOR, ORF, KINASE) FAMILY"/>
    <property type="match status" value="1"/>
</dbReference>
<dbReference type="InterPro" id="IPR004654">
    <property type="entry name" value="ROK_glcA"/>
</dbReference>
<dbReference type="AlphaFoldDB" id="A0A4R5KSJ9"/>
<reference evidence="9 10" key="1">
    <citation type="submission" date="2019-03" db="EMBL/GenBank/DDBJ databases">
        <title>This is whole genome sequence of Paenibacillus sp MS74 strain.</title>
        <authorList>
            <person name="Trinh H.N."/>
        </authorList>
    </citation>
    <scope>NUCLEOTIDE SEQUENCE [LARGE SCALE GENOMIC DNA]</scope>
    <source>
        <strain evidence="9 10">MS74</strain>
    </source>
</reference>
<gene>
    <name evidence="9" type="ORF">E1757_10045</name>
</gene>
<keyword evidence="7" id="KW-0067">ATP-binding</keyword>
<dbReference type="Gene3D" id="3.30.420.40">
    <property type="match status" value="2"/>
</dbReference>
<comment type="similarity">
    <text evidence="1">Belongs to the ROK (NagC/XylR) family.</text>
</comment>
<dbReference type="Pfam" id="PF00480">
    <property type="entry name" value="ROK"/>
    <property type="match status" value="1"/>
</dbReference>
<dbReference type="SUPFAM" id="SSF53067">
    <property type="entry name" value="Actin-like ATPase domain"/>
    <property type="match status" value="1"/>
</dbReference>
<evidence type="ECO:0000256" key="7">
    <source>
        <dbReference type="ARBA" id="ARBA00022840"/>
    </source>
</evidence>
<dbReference type="GO" id="GO:0005524">
    <property type="term" value="F:ATP binding"/>
    <property type="evidence" value="ECO:0007669"/>
    <property type="project" value="UniProtKB-KW"/>
</dbReference>
<dbReference type="NCBIfam" id="TIGR00744">
    <property type="entry name" value="ROK_glcA_fam"/>
    <property type="match status" value="1"/>
</dbReference>
<dbReference type="OrthoDB" id="9795247at2"/>
<evidence type="ECO:0000256" key="2">
    <source>
        <dbReference type="ARBA" id="ARBA00012323"/>
    </source>
</evidence>
<proteinExistence type="inferred from homology"/>
<evidence type="ECO:0000256" key="8">
    <source>
        <dbReference type="ARBA" id="ARBA00032386"/>
    </source>
</evidence>
<dbReference type="Proteomes" id="UP000295636">
    <property type="component" value="Unassembled WGS sequence"/>
</dbReference>
<sequence length="330" mass="34389">MAAGRRGELVPGRIYYAGIDIGGTNIKAALVDQQGGIAAKLETPTSLNGYSEVCTQIVGLIGRLKATTGNAGMTVQGIGIGVPGYIDPANGFVNESPNLGWSNVALKEHMQSLTGLPVLVENDANTAALGELWQGAGSDVNDLVMITLGTGVGCGIVIDRKVVHGSQGFAGEIGHMKVKPKTGIACVCGKKGCLETTSSGLAIIRESKKAVQLNKKTALREEFQATGDLSVKQIFDAARNNDRVAMEIISEAAFYLGVALANTANLINPQKVIVGGGIAAAGQLYTDLVYAAFCEFALDIVRDHTRFVPALLGNDAGVIGSASMMKSYYQ</sequence>
<evidence type="ECO:0000313" key="10">
    <source>
        <dbReference type="Proteomes" id="UP000295636"/>
    </source>
</evidence>
<dbReference type="GO" id="GO:0005737">
    <property type="term" value="C:cytoplasm"/>
    <property type="evidence" value="ECO:0007669"/>
    <property type="project" value="InterPro"/>
</dbReference>
<keyword evidence="10" id="KW-1185">Reference proteome</keyword>
<evidence type="ECO:0000256" key="1">
    <source>
        <dbReference type="ARBA" id="ARBA00006479"/>
    </source>
</evidence>
<dbReference type="PANTHER" id="PTHR18964:SF149">
    <property type="entry name" value="BIFUNCTIONAL UDP-N-ACETYLGLUCOSAMINE 2-EPIMERASE_N-ACETYLMANNOSAMINE KINASE"/>
    <property type="match status" value="1"/>
</dbReference>